<feature type="compositionally biased region" description="Polar residues" evidence="5">
    <location>
        <begin position="411"/>
        <end position="429"/>
    </location>
</feature>
<keyword evidence="4" id="KW-0175">Coiled coil</keyword>
<evidence type="ECO:0000256" key="1">
    <source>
        <dbReference type="ARBA" id="ARBA00022443"/>
    </source>
</evidence>
<keyword evidence="1 3" id="KW-0728">SH3 domain</keyword>
<feature type="domain" description="EF-hand" evidence="8">
    <location>
        <begin position="44"/>
        <end position="79"/>
    </location>
</feature>
<dbReference type="SMART" id="SM00326">
    <property type="entry name" value="SH3"/>
    <property type="match status" value="3"/>
</dbReference>
<evidence type="ECO:0000259" key="6">
    <source>
        <dbReference type="PROSITE" id="PS50002"/>
    </source>
</evidence>
<dbReference type="Pfam" id="PF12763">
    <property type="entry name" value="EH"/>
    <property type="match status" value="1"/>
</dbReference>
<dbReference type="PROSITE" id="PS50002">
    <property type="entry name" value="SH3"/>
    <property type="match status" value="3"/>
</dbReference>
<dbReference type="PRINTS" id="PR00452">
    <property type="entry name" value="SH3DOMAIN"/>
</dbReference>
<feature type="domain" description="SH3" evidence="6">
    <location>
        <begin position="660"/>
        <end position="722"/>
    </location>
</feature>
<evidence type="ECO:0000256" key="2">
    <source>
        <dbReference type="ARBA" id="ARBA00022837"/>
    </source>
</evidence>
<dbReference type="PROSITE" id="PS50222">
    <property type="entry name" value="EF_HAND_2"/>
    <property type="match status" value="1"/>
</dbReference>
<dbReference type="CDD" id="cd11839">
    <property type="entry name" value="SH3_Intersectin_4"/>
    <property type="match status" value="1"/>
</dbReference>
<dbReference type="GO" id="GO:0097708">
    <property type="term" value="C:intracellular vesicle"/>
    <property type="evidence" value="ECO:0007669"/>
    <property type="project" value="TreeGrafter"/>
</dbReference>
<proteinExistence type="predicted"/>
<dbReference type="EMBL" id="GGYP01003118">
    <property type="protein sequence ID" value="MDE47889.1"/>
    <property type="molecule type" value="Transcribed_RNA"/>
</dbReference>
<dbReference type="GO" id="GO:0005737">
    <property type="term" value="C:cytoplasm"/>
    <property type="evidence" value="ECO:0007669"/>
    <property type="project" value="TreeGrafter"/>
</dbReference>
<dbReference type="PROSITE" id="PS00018">
    <property type="entry name" value="EF_HAND_1"/>
    <property type="match status" value="1"/>
</dbReference>
<evidence type="ECO:0000259" key="8">
    <source>
        <dbReference type="PROSITE" id="PS50222"/>
    </source>
</evidence>
<dbReference type="InterPro" id="IPR018247">
    <property type="entry name" value="EF_Hand_1_Ca_BS"/>
</dbReference>
<evidence type="ECO:0000256" key="3">
    <source>
        <dbReference type="PROSITE-ProRule" id="PRU00192"/>
    </source>
</evidence>
<evidence type="ECO:0000259" key="7">
    <source>
        <dbReference type="PROSITE" id="PS50031"/>
    </source>
</evidence>
<feature type="region of interest" description="Disordered" evidence="5">
    <location>
        <begin position="380"/>
        <end position="467"/>
    </location>
</feature>
<reference evidence="9" key="1">
    <citation type="submission" date="2018-10" db="EMBL/GenBank/DDBJ databases">
        <title>Transcriptome assembly of Aceria tosichella (Wheat curl mite) Type 2.</title>
        <authorList>
            <person name="Scully E.D."/>
            <person name="Geib S.M."/>
            <person name="Palmer N.A."/>
            <person name="Gupta A.K."/>
            <person name="Sarath G."/>
            <person name="Tatineni S."/>
        </authorList>
    </citation>
    <scope>NUCLEOTIDE SEQUENCE</scope>
    <source>
        <strain evidence="9">LincolnNE</strain>
    </source>
</reference>
<dbReference type="GO" id="GO:0005509">
    <property type="term" value="F:calcium ion binding"/>
    <property type="evidence" value="ECO:0007669"/>
    <property type="project" value="InterPro"/>
</dbReference>
<evidence type="ECO:0000256" key="5">
    <source>
        <dbReference type="SAM" id="MobiDB-lite"/>
    </source>
</evidence>
<dbReference type="Pfam" id="PF14604">
    <property type="entry name" value="SH3_9"/>
    <property type="match status" value="2"/>
</dbReference>
<organism evidence="9">
    <name type="scientific">Aceria tosichella</name>
    <name type="common">wheat curl mite</name>
    <dbReference type="NCBI Taxonomy" id="561515"/>
    <lineage>
        <taxon>Eukaryota</taxon>
        <taxon>Metazoa</taxon>
        <taxon>Ecdysozoa</taxon>
        <taxon>Arthropoda</taxon>
        <taxon>Chelicerata</taxon>
        <taxon>Arachnida</taxon>
        <taxon>Acari</taxon>
        <taxon>Acariformes</taxon>
        <taxon>Trombidiformes</taxon>
        <taxon>Prostigmata</taxon>
        <taxon>Eupodina</taxon>
        <taxon>Eriophyoidea</taxon>
        <taxon>Eriophyidae</taxon>
        <taxon>Eriophyinae</taxon>
        <taxon>Aceriini</taxon>
        <taxon>Aceria</taxon>
    </lineage>
</organism>
<dbReference type="InterPro" id="IPR036028">
    <property type="entry name" value="SH3-like_dom_sf"/>
</dbReference>
<dbReference type="InterPro" id="IPR011992">
    <property type="entry name" value="EF-hand-dom_pair"/>
</dbReference>
<dbReference type="Pfam" id="PF07653">
    <property type="entry name" value="SH3_2"/>
    <property type="match status" value="1"/>
</dbReference>
<dbReference type="GO" id="GO:0042734">
    <property type="term" value="C:presynaptic membrane"/>
    <property type="evidence" value="ECO:0007669"/>
    <property type="project" value="TreeGrafter"/>
</dbReference>
<keyword evidence="2" id="KW-0106">Calcium</keyword>
<dbReference type="PANTHER" id="PTHR11216:SF170">
    <property type="entry name" value="DYNAMIN ASSOCIATED PROTEIN 160, ISOFORM D"/>
    <property type="match status" value="1"/>
</dbReference>
<evidence type="ECO:0000256" key="4">
    <source>
        <dbReference type="SAM" id="Coils"/>
    </source>
</evidence>
<feature type="compositionally biased region" description="Polar residues" evidence="5">
    <location>
        <begin position="543"/>
        <end position="557"/>
    </location>
</feature>
<accession>A0A6G1SBZ0</accession>
<dbReference type="GO" id="GO:0060090">
    <property type="term" value="F:molecular adaptor activity"/>
    <property type="evidence" value="ECO:0007669"/>
    <property type="project" value="TreeGrafter"/>
</dbReference>
<dbReference type="Gene3D" id="2.30.30.40">
    <property type="entry name" value="SH3 Domains"/>
    <property type="match status" value="3"/>
</dbReference>
<dbReference type="InterPro" id="IPR000261">
    <property type="entry name" value="EH_dom"/>
</dbReference>
<feature type="region of interest" description="Disordered" evidence="5">
    <location>
        <begin position="543"/>
        <end position="567"/>
    </location>
</feature>
<dbReference type="Gene3D" id="1.10.238.10">
    <property type="entry name" value="EF-hand"/>
    <property type="match status" value="1"/>
</dbReference>
<dbReference type="PRINTS" id="PR00499">
    <property type="entry name" value="P67PHOX"/>
</dbReference>
<gene>
    <name evidence="9" type="primary">Itsn1_2</name>
    <name evidence="9" type="ORF">g.8982</name>
</gene>
<feature type="compositionally biased region" description="Polar residues" evidence="5">
    <location>
        <begin position="380"/>
        <end position="403"/>
    </location>
</feature>
<dbReference type="SUPFAM" id="SSF47473">
    <property type="entry name" value="EF-hand"/>
    <property type="match status" value="1"/>
</dbReference>
<feature type="compositionally biased region" description="Polar residues" evidence="5">
    <location>
        <begin position="454"/>
        <end position="467"/>
    </location>
</feature>
<feature type="coiled-coil region" evidence="4">
    <location>
        <begin position="201"/>
        <end position="249"/>
    </location>
</feature>
<dbReference type="SMART" id="SM00054">
    <property type="entry name" value="EFh"/>
    <property type="match status" value="2"/>
</dbReference>
<feature type="domain" description="SH3" evidence="6">
    <location>
        <begin position="470"/>
        <end position="530"/>
    </location>
</feature>
<feature type="coiled-coil region" evidence="4">
    <location>
        <begin position="276"/>
        <end position="324"/>
    </location>
</feature>
<name>A0A6G1SBZ0_9ACAR</name>
<dbReference type="InterPro" id="IPR001452">
    <property type="entry name" value="SH3_domain"/>
</dbReference>
<dbReference type="PANTHER" id="PTHR11216">
    <property type="entry name" value="EH DOMAIN"/>
    <property type="match status" value="1"/>
</dbReference>
<dbReference type="SMART" id="SM00027">
    <property type="entry name" value="EH"/>
    <property type="match status" value="1"/>
</dbReference>
<dbReference type="PROSITE" id="PS50031">
    <property type="entry name" value="EH"/>
    <property type="match status" value="1"/>
</dbReference>
<protein>
    <submittedName>
        <fullName evidence="9">Intersectin-1</fullName>
    </submittedName>
</protein>
<dbReference type="GO" id="GO:0150007">
    <property type="term" value="P:clathrin-dependent synaptic vesicle endocytosis"/>
    <property type="evidence" value="ECO:0007669"/>
    <property type="project" value="TreeGrafter"/>
</dbReference>
<evidence type="ECO:0000313" key="9">
    <source>
        <dbReference type="EMBL" id="MDE47889.1"/>
    </source>
</evidence>
<dbReference type="CDD" id="cd00052">
    <property type="entry name" value="EH"/>
    <property type="match status" value="1"/>
</dbReference>
<feature type="domain" description="EH" evidence="7">
    <location>
        <begin position="11"/>
        <end position="100"/>
    </location>
</feature>
<dbReference type="SUPFAM" id="SSF50044">
    <property type="entry name" value="SH3-domain"/>
    <property type="match status" value="3"/>
</dbReference>
<feature type="domain" description="SH3" evidence="6">
    <location>
        <begin position="570"/>
        <end position="630"/>
    </location>
</feature>
<sequence length="722" mass="79775">MMTDWAIPQQAKLKYTQLFNLHDRSRSGFLSGVQCRDILMQSGLPRAILAEIWNLSDIDGDGQLTREEFILAMHLTNQARAGQPLPQELPVDLVPPSYRRTRSISTTSVHSAASSVGSISEQVPSTIASVTAASSINDDQLSQKSADITAATFNAATTGSILNTNSFEDKRRENFEKGRAELERRRLKIIEQQTSILSEQLVKCKKQVADAKSKIDSMRSERDTKAGLITSLEAQLKTIRERKAFLDHEEMQIIAIARDLNLVNSPHSADLDQQATIAKQASINQMKENLVELEKEKGSAAKQLAEAQARLDELKKELKTVSGEVTKTFETYKEKIANAKVLRQQFIEENKSKPIDLQSAWDSTPSQAVSQVSAFKTEPVSTFPASNDDPWSTTDTFPSTTKQPFDDPFAFTSSKSVPQSGIASNNNNDSDFEPARDFSSFSSISPKQKEQSADGASNSFNESSAPELTQRKKMYRVLYEFEARNPDELTINPGDIIIGSEVVCEPGWLSGEINGRSGLFPEAYVEPLPSEERPMASGFESNLSASATTSQGTTRAASQEPARQASPTTSTIVKYKVIYAFEARNPDELTINPGDIITGVDLPHEPGWLMGELNGQRGLFPEAYVERLAEAQVDPATEQMGTLRRGSSSGSLRSKKSRAKKAEVATVIANYRALGQEQLNLEKGQLVLIRRKMDSGWWEGELQIKGKKKQFGWFPSSYVKLL</sequence>
<dbReference type="AlphaFoldDB" id="A0A6G1SBZ0"/>
<dbReference type="InterPro" id="IPR002048">
    <property type="entry name" value="EF_hand_dom"/>
</dbReference>